<keyword evidence="5" id="KW-1185">Reference proteome</keyword>
<keyword evidence="2" id="KW-0067">ATP-binding</keyword>
<evidence type="ECO:0000256" key="2">
    <source>
        <dbReference type="ARBA" id="ARBA00022840"/>
    </source>
</evidence>
<dbReference type="Proteomes" id="UP000598146">
    <property type="component" value="Unassembled WGS sequence"/>
</dbReference>
<evidence type="ECO:0000313" key="5">
    <source>
        <dbReference type="Proteomes" id="UP000598146"/>
    </source>
</evidence>
<dbReference type="InterPro" id="IPR013126">
    <property type="entry name" value="Hsp_70_fam"/>
</dbReference>
<dbReference type="SUPFAM" id="SSF53067">
    <property type="entry name" value="Actin-like ATPase domain"/>
    <property type="match status" value="2"/>
</dbReference>
<dbReference type="Gene3D" id="3.90.640.10">
    <property type="entry name" value="Actin, Chain A, domain 4"/>
    <property type="match status" value="1"/>
</dbReference>
<dbReference type="Pfam" id="PF00012">
    <property type="entry name" value="HSP70"/>
    <property type="match status" value="1"/>
</dbReference>
<gene>
    <name evidence="4" type="ORF">I4J89_24900</name>
</gene>
<keyword evidence="1" id="KW-0547">Nucleotide-binding</keyword>
<dbReference type="RefSeq" id="WP_196416476.1">
    <property type="nucleotide sequence ID" value="NZ_JADQTO010000012.1"/>
</dbReference>
<evidence type="ECO:0000256" key="1">
    <source>
        <dbReference type="ARBA" id="ARBA00022741"/>
    </source>
</evidence>
<comment type="caution">
    <text evidence="4">The sequence shown here is derived from an EMBL/GenBank/DDBJ whole genome shotgun (WGS) entry which is preliminary data.</text>
</comment>
<dbReference type="AlphaFoldDB" id="A0A931G127"/>
<dbReference type="GO" id="GO:0140662">
    <property type="term" value="F:ATP-dependent protein folding chaperone"/>
    <property type="evidence" value="ECO:0007669"/>
    <property type="project" value="InterPro"/>
</dbReference>
<dbReference type="Gene3D" id="3.30.420.40">
    <property type="match status" value="2"/>
</dbReference>
<name>A0A931G127_9ACTN</name>
<protein>
    <submittedName>
        <fullName evidence="4">Hsp70 family protein</fullName>
    </submittedName>
</protein>
<dbReference type="InterPro" id="IPR043129">
    <property type="entry name" value="ATPase_NBD"/>
</dbReference>
<dbReference type="EMBL" id="JADQTO010000012">
    <property type="protein sequence ID" value="MBG0564691.1"/>
    <property type="molecule type" value="Genomic_DNA"/>
</dbReference>
<evidence type="ECO:0000256" key="3">
    <source>
        <dbReference type="ARBA" id="ARBA00023186"/>
    </source>
</evidence>
<evidence type="ECO:0000313" key="4">
    <source>
        <dbReference type="EMBL" id="MBG0564691.1"/>
    </source>
</evidence>
<proteinExistence type="predicted"/>
<reference evidence="4" key="1">
    <citation type="submission" date="2020-11" db="EMBL/GenBank/DDBJ databases">
        <title>Isolation and identification of active actinomycetes.</title>
        <authorList>
            <person name="Sun X."/>
        </authorList>
    </citation>
    <scope>NUCLEOTIDE SEQUENCE</scope>
    <source>
        <strain evidence="4">NEAU-A11</strain>
    </source>
</reference>
<sequence>MSVGDLRLAVDIAAWWTTAVYETAGAVHSVVFDGETRFPSGVYQDPDTRALSIGTPALAASVRLPEGYRPDPMTLLHTGVPAPGARFDPVDAVGAVLAHVAAAASARAGTPVSALTVVTARLWGPAARQRLHQAAARAGLPAPEIVTGAAAAAVLAGAGPYVAVCATGEATPELTVLEVARGYRQLATAEVRDPDSPTVDEALIRLAAERAAPGTDPAAALDDWRVVREIQQARTALAVRPHAPVLLPEPHPAVMLTREDLIAATAAHLGRLDETVKQLLADATLDRRDIGAVVLVGDDGARPAVEAALVAAGLPPAVTVRDRHAIVSGALRLGPPGARSWRAWWRRRSPP</sequence>
<keyword evidence="3" id="KW-0143">Chaperone</keyword>
<accession>A0A931G127</accession>
<organism evidence="4 5">
    <name type="scientific">Actinoplanes aureus</name>
    <dbReference type="NCBI Taxonomy" id="2792083"/>
    <lineage>
        <taxon>Bacteria</taxon>
        <taxon>Bacillati</taxon>
        <taxon>Actinomycetota</taxon>
        <taxon>Actinomycetes</taxon>
        <taxon>Micromonosporales</taxon>
        <taxon>Micromonosporaceae</taxon>
        <taxon>Actinoplanes</taxon>
    </lineage>
</organism>
<dbReference type="GO" id="GO:0005524">
    <property type="term" value="F:ATP binding"/>
    <property type="evidence" value="ECO:0007669"/>
    <property type="project" value="UniProtKB-KW"/>
</dbReference>